<comment type="subcellular location">
    <subcellularLocation>
        <location evidence="1">Cell membrane</location>
        <topology evidence="1">Multi-pass membrane protein</topology>
    </subcellularLocation>
</comment>
<dbReference type="PANTHER" id="PTHR33908">
    <property type="entry name" value="MANNOSYLTRANSFERASE YKCB-RELATED"/>
    <property type="match status" value="1"/>
</dbReference>
<evidence type="ECO:0000313" key="10">
    <source>
        <dbReference type="EMBL" id="MDG5977015.1"/>
    </source>
</evidence>
<evidence type="ECO:0000256" key="3">
    <source>
        <dbReference type="ARBA" id="ARBA00022676"/>
    </source>
</evidence>
<sequence length="720" mass="80236">MPADRIASLRSLSLGGSVFRTLLVLVLGLVTYVALAHLHQSLEVDFEMRVDHGGPVEIYYDVPGSHFDPRLRETRKAAQDSWQRYSIAIQGYRAIEEVRIDPMTQPGRFEISEVRLSSRWAEQQLKGEALQAALQTNTELKLVAASPQAITFESTGADPFLSLKVPKAFFRPHLGVVVPRGLLWALKIAAVWLLLEALVGYLARRQPALYARVRHSFVHGWALPLLLCTGLTYHSASNITDGPVLGDGVQNLLIATNLYKHGVFSHEGSANPLPTDFREPLPPMVVYAYLELFAPSNSEHLGFGHFRAGDLTRFVKMSNLLWVFTGLLGVWLLTRRLTHSVTATLTATLLAYVFFFNAREYIDTFYTELTTATAIVWGSYLLYRGVKDKKTGFFLAGGATMGLLALTKASSIYINVVALLLLVAVMLLARQRMQVSVGRIATWGLAMGLGLAVVVAPWMVRNHLQFDSVRISDRGGLILHGRATLNNMTNDEVIGLIYEKSPTIYRRLVDGTRLGQNGRDEFERGGRWQRLNRGLSSFWKSDIEAIRAGRPDLAVSFHAEAGARYTILVNQLRVQGKHYPEEVVDGMRRQEAIQMLKERPVRHLVMTLPFFWHGFWGLKKVEIPLVSLATQDAIVEVLNLLAGLALLTAFFVGLLRRRPDLLAVTVLPFGLMSFYAFVSHNIPRYMSPAHPIMLILLVAVVVAVLNGQFSRRPNPVVAAA</sequence>
<keyword evidence="6 8" id="KW-1133">Transmembrane helix</keyword>
<feature type="transmembrane region" description="Helical" evidence="8">
    <location>
        <begin position="441"/>
        <end position="460"/>
    </location>
</feature>
<accession>A0A9X4S9R0</accession>
<dbReference type="InterPro" id="IPR038731">
    <property type="entry name" value="RgtA/B/C-like"/>
</dbReference>
<feature type="transmembrane region" description="Helical" evidence="8">
    <location>
        <begin position="364"/>
        <end position="383"/>
    </location>
</feature>
<comment type="caution">
    <text evidence="10">The sequence shown here is derived from an EMBL/GenBank/DDBJ whole genome shotgun (WGS) entry which is preliminary data.</text>
</comment>
<keyword evidence="7 8" id="KW-0472">Membrane</keyword>
<reference evidence="10" key="1">
    <citation type="submission" date="2013-01" db="EMBL/GenBank/DDBJ databases">
        <title>Genome draft of Hydrogenophaga taeniospiralis 2K1.</title>
        <authorList>
            <person name="Gomila M."/>
            <person name="Lalucat J."/>
        </authorList>
    </citation>
    <scope>NUCLEOTIDE SEQUENCE</scope>
    <source>
        <strain evidence="10">CCUG 15921</strain>
    </source>
</reference>
<organism evidence="10 11">
    <name type="scientific">Hydrogenophaga taeniospiralis CCUG 15921</name>
    <dbReference type="NCBI Taxonomy" id="1281780"/>
    <lineage>
        <taxon>Bacteria</taxon>
        <taxon>Pseudomonadati</taxon>
        <taxon>Pseudomonadota</taxon>
        <taxon>Betaproteobacteria</taxon>
        <taxon>Burkholderiales</taxon>
        <taxon>Comamonadaceae</taxon>
        <taxon>Hydrogenophaga</taxon>
    </lineage>
</organism>
<dbReference type="GO" id="GO:0005886">
    <property type="term" value="C:plasma membrane"/>
    <property type="evidence" value="ECO:0007669"/>
    <property type="project" value="UniProtKB-SubCell"/>
</dbReference>
<gene>
    <name evidence="10" type="ORF">H010_17266</name>
</gene>
<keyword evidence="3" id="KW-0328">Glycosyltransferase</keyword>
<dbReference type="GO" id="GO:0009103">
    <property type="term" value="P:lipopolysaccharide biosynthetic process"/>
    <property type="evidence" value="ECO:0007669"/>
    <property type="project" value="UniProtKB-ARBA"/>
</dbReference>
<feature type="transmembrane region" description="Helical" evidence="8">
    <location>
        <begin position="661"/>
        <end position="682"/>
    </location>
</feature>
<proteinExistence type="predicted"/>
<evidence type="ECO:0000256" key="1">
    <source>
        <dbReference type="ARBA" id="ARBA00004651"/>
    </source>
</evidence>
<feature type="domain" description="Glycosyltransferase RgtA/B/C/D-like" evidence="9">
    <location>
        <begin position="318"/>
        <end position="458"/>
    </location>
</feature>
<dbReference type="InterPro" id="IPR050297">
    <property type="entry name" value="LipidA_mod_glycosyltrf_83"/>
</dbReference>
<dbReference type="Pfam" id="PF13231">
    <property type="entry name" value="PMT_2"/>
    <property type="match status" value="1"/>
</dbReference>
<keyword evidence="5 8" id="KW-0812">Transmembrane</keyword>
<evidence type="ECO:0000256" key="8">
    <source>
        <dbReference type="SAM" id="Phobius"/>
    </source>
</evidence>
<feature type="transmembrane region" description="Helical" evidence="8">
    <location>
        <begin position="340"/>
        <end position="358"/>
    </location>
</feature>
<protein>
    <recommendedName>
        <fullName evidence="9">Glycosyltransferase RgtA/B/C/D-like domain-containing protein</fullName>
    </recommendedName>
</protein>
<name>A0A9X4S9R0_9BURK</name>
<keyword evidence="11" id="KW-1185">Reference proteome</keyword>
<dbReference type="GO" id="GO:0016763">
    <property type="term" value="F:pentosyltransferase activity"/>
    <property type="evidence" value="ECO:0007669"/>
    <property type="project" value="TreeGrafter"/>
</dbReference>
<dbReference type="Proteomes" id="UP001152876">
    <property type="component" value="Unassembled WGS sequence"/>
</dbReference>
<evidence type="ECO:0000256" key="6">
    <source>
        <dbReference type="ARBA" id="ARBA00022989"/>
    </source>
</evidence>
<evidence type="ECO:0000256" key="5">
    <source>
        <dbReference type="ARBA" id="ARBA00022692"/>
    </source>
</evidence>
<dbReference type="OrthoDB" id="8871061at2"/>
<dbReference type="EMBL" id="AOGK01000016">
    <property type="protein sequence ID" value="MDG5977015.1"/>
    <property type="molecule type" value="Genomic_DNA"/>
</dbReference>
<evidence type="ECO:0000256" key="2">
    <source>
        <dbReference type="ARBA" id="ARBA00022475"/>
    </source>
</evidence>
<dbReference type="AlphaFoldDB" id="A0A9X4S9R0"/>
<evidence type="ECO:0000256" key="7">
    <source>
        <dbReference type="ARBA" id="ARBA00023136"/>
    </source>
</evidence>
<evidence type="ECO:0000259" key="9">
    <source>
        <dbReference type="Pfam" id="PF13231"/>
    </source>
</evidence>
<feature type="transmembrane region" description="Helical" evidence="8">
    <location>
        <begin position="412"/>
        <end position="429"/>
    </location>
</feature>
<evidence type="ECO:0000313" key="11">
    <source>
        <dbReference type="Proteomes" id="UP001152876"/>
    </source>
</evidence>
<keyword evidence="4" id="KW-0808">Transferase</keyword>
<feature type="transmembrane region" description="Helical" evidence="8">
    <location>
        <begin position="12"/>
        <end position="35"/>
    </location>
</feature>
<feature type="transmembrane region" description="Helical" evidence="8">
    <location>
        <begin position="182"/>
        <end position="203"/>
    </location>
</feature>
<dbReference type="PANTHER" id="PTHR33908:SF11">
    <property type="entry name" value="MEMBRANE PROTEIN"/>
    <property type="match status" value="1"/>
</dbReference>
<feature type="transmembrane region" description="Helical" evidence="8">
    <location>
        <begin position="633"/>
        <end position="654"/>
    </location>
</feature>
<feature type="transmembrane region" description="Helical" evidence="8">
    <location>
        <begin position="314"/>
        <end position="333"/>
    </location>
</feature>
<feature type="transmembrane region" description="Helical" evidence="8">
    <location>
        <begin position="688"/>
        <end position="705"/>
    </location>
</feature>
<evidence type="ECO:0000256" key="4">
    <source>
        <dbReference type="ARBA" id="ARBA00022679"/>
    </source>
</evidence>
<dbReference type="RefSeq" id="WP_068166919.1">
    <property type="nucleotide sequence ID" value="NZ_AOGK01000016.1"/>
</dbReference>
<keyword evidence="2" id="KW-1003">Cell membrane</keyword>